<sequence>MPKVHPESKWTFVPSLKKFPQVFLEAHKYLWTDAREHRASRLLPMTQRDNNNNNNKTEQSSNTPVSGDPACAPVL</sequence>
<keyword evidence="3" id="KW-1185">Reference proteome</keyword>
<organism evidence="2 3">
    <name type="scientific">Liparis tanakae</name>
    <name type="common">Tanaka's snailfish</name>
    <dbReference type="NCBI Taxonomy" id="230148"/>
    <lineage>
        <taxon>Eukaryota</taxon>
        <taxon>Metazoa</taxon>
        <taxon>Chordata</taxon>
        <taxon>Craniata</taxon>
        <taxon>Vertebrata</taxon>
        <taxon>Euteleostomi</taxon>
        <taxon>Actinopterygii</taxon>
        <taxon>Neopterygii</taxon>
        <taxon>Teleostei</taxon>
        <taxon>Neoteleostei</taxon>
        <taxon>Acanthomorphata</taxon>
        <taxon>Eupercaria</taxon>
        <taxon>Perciformes</taxon>
        <taxon>Cottioidei</taxon>
        <taxon>Cottales</taxon>
        <taxon>Liparidae</taxon>
        <taxon>Liparis</taxon>
    </lineage>
</organism>
<feature type="region of interest" description="Disordered" evidence="1">
    <location>
        <begin position="41"/>
        <end position="75"/>
    </location>
</feature>
<evidence type="ECO:0000313" key="3">
    <source>
        <dbReference type="Proteomes" id="UP000314294"/>
    </source>
</evidence>
<dbReference type="AlphaFoldDB" id="A0A4Z2ISF5"/>
<proteinExistence type="predicted"/>
<reference evidence="2 3" key="1">
    <citation type="submission" date="2019-03" db="EMBL/GenBank/DDBJ databases">
        <title>First draft genome of Liparis tanakae, snailfish: a comprehensive survey of snailfish specific genes.</title>
        <authorList>
            <person name="Kim W."/>
            <person name="Song I."/>
            <person name="Jeong J.-H."/>
            <person name="Kim D."/>
            <person name="Kim S."/>
            <person name="Ryu S."/>
            <person name="Song J.Y."/>
            <person name="Lee S.K."/>
        </authorList>
    </citation>
    <scope>NUCLEOTIDE SEQUENCE [LARGE SCALE GENOMIC DNA]</scope>
    <source>
        <tissue evidence="2">Muscle</tissue>
    </source>
</reference>
<protein>
    <submittedName>
        <fullName evidence="2">Uncharacterized protein</fullName>
    </submittedName>
</protein>
<accession>A0A4Z2ISF5</accession>
<gene>
    <name evidence="2" type="ORF">EYF80_009537</name>
</gene>
<feature type="compositionally biased region" description="Polar residues" evidence="1">
    <location>
        <begin position="56"/>
        <end position="65"/>
    </location>
</feature>
<dbReference type="EMBL" id="SRLO01000056">
    <property type="protein sequence ID" value="TNN80212.1"/>
    <property type="molecule type" value="Genomic_DNA"/>
</dbReference>
<evidence type="ECO:0000313" key="2">
    <source>
        <dbReference type="EMBL" id="TNN80212.1"/>
    </source>
</evidence>
<name>A0A4Z2ISF5_9TELE</name>
<evidence type="ECO:0000256" key="1">
    <source>
        <dbReference type="SAM" id="MobiDB-lite"/>
    </source>
</evidence>
<comment type="caution">
    <text evidence="2">The sequence shown here is derived from an EMBL/GenBank/DDBJ whole genome shotgun (WGS) entry which is preliminary data.</text>
</comment>
<dbReference type="Proteomes" id="UP000314294">
    <property type="component" value="Unassembled WGS sequence"/>
</dbReference>